<comment type="caution">
    <text evidence="1">The sequence shown here is derived from an EMBL/GenBank/DDBJ whole genome shotgun (WGS) entry which is preliminary data.</text>
</comment>
<sequence length="39" mass="4578">RLLAGFMRDTDNIELPIVYNYPNLEAILFSDLFTDRHGH</sequence>
<feature type="non-terminal residue" evidence="1">
    <location>
        <position position="1"/>
    </location>
</feature>
<organism evidence="1 2">
    <name type="scientific">Dentiscutata heterogama</name>
    <dbReference type="NCBI Taxonomy" id="1316150"/>
    <lineage>
        <taxon>Eukaryota</taxon>
        <taxon>Fungi</taxon>
        <taxon>Fungi incertae sedis</taxon>
        <taxon>Mucoromycota</taxon>
        <taxon>Glomeromycotina</taxon>
        <taxon>Glomeromycetes</taxon>
        <taxon>Diversisporales</taxon>
        <taxon>Gigasporaceae</taxon>
        <taxon>Dentiscutata</taxon>
    </lineage>
</organism>
<proteinExistence type="predicted"/>
<gene>
    <name evidence="1" type="ORF">DHETER_LOCUS15713</name>
</gene>
<keyword evidence="2" id="KW-1185">Reference proteome</keyword>
<evidence type="ECO:0000313" key="2">
    <source>
        <dbReference type="Proteomes" id="UP000789702"/>
    </source>
</evidence>
<dbReference type="Proteomes" id="UP000789702">
    <property type="component" value="Unassembled WGS sequence"/>
</dbReference>
<name>A0ACA9QXU0_9GLOM</name>
<accession>A0ACA9QXU0</accession>
<evidence type="ECO:0000313" key="1">
    <source>
        <dbReference type="EMBL" id="CAG8768767.1"/>
    </source>
</evidence>
<reference evidence="1" key="1">
    <citation type="submission" date="2021-06" db="EMBL/GenBank/DDBJ databases">
        <authorList>
            <person name="Kallberg Y."/>
            <person name="Tangrot J."/>
            <person name="Rosling A."/>
        </authorList>
    </citation>
    <scope>NUCLEOTIDE SEQUENCE</scope>
    <source>
        <strain evidence="1">IL203A</strain>
    </source>
</reference>
<protein>
    <submittedName>
        <fullName evidence="1">9612_t:CDS:1</fullName>
    </submittedName>
</protein>
<dbReference type="EMBL" id="CAJVPU010055509">
    <property type="protein sequence ID" value="CAG8768767.1"/>
    <property type="molecule type" value="Genomic_DNA"/>
</dbReference>